<dbReference type="PROSITE" id="PS51318">
    <property type="entry name" value="TAT"/>
    <property type="match status" value="1"/>
</dbReference>
<keyword evidence="3 10" id="KW-0812">Transmembrane</keyword>
<dbReference type="RefSeq" id="WP_229698772.1">
    <property type="nucleotide sequence ID" value="NZ_BMMS01000026.1"/>
</dbReference>
<dbReference type="InterPro" id="IPR032694">
    <property type="entry name" value="CopC/D"/>
</dbReference>
<dbReference type="Pfam" id="PF04234">
    <property type="entry name" value="CopC"/>
    <property type="match status" value="1"/>
</dbReference>
<feature type="transmembrane region" description="Helical" evidence="10">
    <location>
        <begin position="164"/>
        <end position="183"/>
    </location>
</feature>
<dbReference type="InterPro" id="IPR006311">
    <property type="entry name" value="TAT_signal"/>
</dbReference>
<dbReference type="GO" id="GO:0006825">
    <property type="term" value="P:copper ion transport"/>
    <property type="evidence" value="ECO:0007669"/>
    <property type="project" value="InterPro"/>
</dbReference>
<evidence type="ECO:0000259" key="11">
    <source>
        <dbReference type="Pfam" id="PF04234"/>
    </source>
</evidence>
<evidence type="ECO:0000313" key="13">
    <source>
        <dbReference type="EMBL" id="GGO95688.1"/>
    </source>
</evidence>
<keyword evidence="2" id="KW-1003">Cell membrane</keyword>
<evidence type="ECO:0000256" key="5">
    <source>
        <dbReference type="ARBA" id="ARBA00022729"/>
    </source>
</evidence>
<keyword evidence="8 10" id="KW-0472">Membrane</keyword>
<evidence type="ECO:0000256" key="1">
    <source>
        <dbReference type="ARBA" id="ARBA00004651"/>
    </source>
</evidence>
<dbReference type="InterPro" id="IPR007348">
    <property type="entry name" value="CopC_dom"/>
</dbReference>
<proteinExistence type="predicted"/>
<comment type="subcellular location">
    <subcellularLocation>
        <location evidence="1">Cell membrane</location>
        <topology evidence="1">Multi-pass membrane protein</topology>
    </subcellularLocation>
</comment>
<dbReference type="GO" id="GO:0005507">
    <property type="term" value="F:copper ion binding"/>
    <property type="evidence" value="ECO:0007669"/>
    <property type="project" value="InterPro"/>
</dbReference>
<dbReference type="SUPFAM" id="SSF81296">
    <property type="entry name" value="E set domains"/>
    <property type="match status" value="1"/>
</dbReference>
<dbReference type="InterPro" id="IPR008457">
    <property type="entry name" value="Cu-R_CopD_dom"/>
</dbReference>
<dbReference type="Proteomes" id="UP000641932">
    <property type="component" value="Unassembled WGS sequence"/>
</dbReference>
<evidence type="ECO:0000259" key="12">
    <source>
        <dbReference type="Pfam" id="PF05425"/>
    </source>
</evidence>
<feature type="region of interest" description="Disordered" evidence="9">
    <location>
        <begin position="489"/>
        <end position="508"/>
    </location>
</feature>
<gene>
    <name evidence="13" type="ORF">GCM10012280_53460</name>
</gene>
<dbReference type="Gene3D" id="2.60.40.1220">
    <property type="match status" value="1"/>
</dbReference>
<reference evidence="13" key="2">
    <citation type="submission" date="2020-09" db="EMBL/GenBank/DDBJ databases">
        <authorList>
            <person name="Sun Q."/>
            <person name="Zhou Y."/>
        </authorList>
    </citation>
    <scope>NUCLEOTIDE SEQUENCE</scope>
    <source>
        <strain evidence="13">CGMCC 4.7201</strain>
    </source>
</reference>
<evidence type="ECO:0000313" key="14">
    <source>
        <dbReference type="Proteomes" id="UP000641932"/>
    </source>
</evidence>
<keyword evidence="7" id="KW-0186">Copper</keyword>
<dbReference type="PANTHER" id="PTHR34820:SF4">
    <property type="entry name" value="INNER MEMBRANE PROTEIN YEBZ"/>
    <property type="match status" value="1"/>
</dbReference>
<sequence>MSTATPRRGRRRRTLLSLMVLLVCAVGLVLGGAGSALAHARLKSVTPGQDTVLKAVPKEVALTFTEAVTVSDRAIRVFAPDGRRVDTGKVGRVGGDGATVRVSLPAGLPDGTFTVSWKAVSADSHPVSGAFVFSIGKPSGSKAVLPNESPGGGAAGMLFGAARFAAYTGYALVIGAAAFVLVCRPRGVGLRPLGRLLAVSWSALLLSALAQLVLRAPYESGEGLGQAVELAALRHTLATDPGVALWVRLVLVAVTAALWGPLTQPAGEPLSPKRRIGLIAAASSLAIVLAGTWALAEHPSAGPQVIVAVPMAVVHLVAMAVWLGGLAALLVTLFREPEGEGVEAAVVRFSRLAFCAVTVLVATGVYQSWREVGSWDALVSTPYGRLLLVKVGGVVGMLVAAWFSRRWVTRLRGGAVAEVPSPEEERATAAANGAGSTAVLIRRRVAALAARADGRGGGDGGCRDLRRSVCAEAAVAVLVLAVTTVLTGTSPGRGDAPARTAANSSAVPKGPGVASVSIPFDTGASGGLGKGKVQIDLEPGTTGTNSLNAVAFGPDGGIASVTELKVELSLPGRGLGPLPVKVRNVGGYWAAEDFRIPMAGDWKVSVTVRTGDISEDTGSRTVRIG</sequence>
<evidence type="ECO:0000256" key="7">
    <source>
        <dbReference type="ARBA" id="ARBA00023008"/>
    </source>
</evidence>
<reference evidence="13" key="1">
    <citation type="journal article" date="2014" name="Int. J. Syst. Evol. Microbiol.">
        <title>Complete genome sequence of Corynebacterium casei LMG S-19264T (=DSM 44701T), isolated from a smear-ripened cheese.</title>
        <authorList>
            <consortium name="US DOE Joint Genome Institute (JGI-PGF)"/>
            <person name="Walter F."/>
            <person name="Albersmeier A."/>
            <person name="Kalinowski J."/>
            <person name="Ruckert C."/>
        </authorList>
    </citation>
    <scope>NUCLEOTIDE SEQUENCE</scope>
    <source>
        <strain evidence="13">CGMCC 4.7201</strain>
    </source>
</reference>
<keyword evidence="5" id="KW-0732">Signal</keyword>
<keyword evidence="14" id="KW-1185">Reference proteome</keyword>
<dbReference type="GO" id="GO:0042597">
    <property type="term" value="C:periplasmic space"/>
    <property type="evidence" value="ECO:0007669"/>
    <property type="project" value="InterPro"/>
</dbReference>
<dbReference type="GO" id="GO:0046688">
    <property type="term" value="P:response to copper ion"/>
    <property type="evidence" value="ECO:0007669"/>
    <property type="project" value="InterPro"/>
</dbReference>
<dbReference type="InterPro" id="IPR014756">
    <property type="entry name" value="Ig_E-set"/>
</dbReference>
<dbReference type="EMBL" id="BMMS01000026">
    <property type="protein sequence ID" value="GGO95688.1"/>
    <property type="molecule type" value="Genomic_DNA"/>
</dbReference>
<dbReference type="Pfam" id="PF05425">
    <property type="entry name" value="CopD"/>
    <property type="match status" value="1"/>
</dbReference>
<feature type="domain" description="Copper resistance protein D" evidence="12">
    <location>
        <begin position="344"/>
        <end position="413"/>
    </location>
</feature>
<name>A0A917ZUC6_9ACTN</name>
<evidence type="ECO:0000256" key="10">
    <source>
        <dbReference type="SAM" id="Phobius"/>
    </source>
</evidence>
<keyword evidence="6 10" id="KW-1133">Transmembrane helix</keyword>
<feature type="transmembrane region" description="Helical" evidence="10">
    <location>
        <begin position="308"/>
        <end position="334"/>
    </location>
</feature>
<feature type="transmembrane region" description="Helical" evidence="10">
    <location>
        <begin position="346"/>
        <end position="366"/>
    </location>
</feature>
<evidence type="ECO:0000256" key="2">
    <source>
        <dbReference type="ARBA" id="ARBA00022475"/>
    </source>
</evidence>
<accession>A0A917ZUC6</accession>
<keyword evidence="4" id="KW-0479">Metal-binding</keyword>
<feature type="transmembrane region" description="Helical" evidence="10">
    <location>
        <begin position="243"/>
        <end position="264"/>
    </location>
</feature>
<evidence type="ECO:0000256" key="8">
    <source>
        <dbReference type="ARBA" id="ARBA00023136"/>
    </source>
</evidence>
<evidence type="ECO:0000256" key="4">
    <source>
        <dbReference type="ARBA" id="ARBA00022723"/>
    </source>
</evidence>
<organism evidence="13 14">
    <name type="scientific">Wenjunlia tyrosinilytica</name>
    <dbReference type="NCBI Taxonomy" id="1544741"/>
    <lineage>
        <taxon>Bacteria</taxon>
        <taxon>Bacillati</taxon>
        <taxon>Actinomycetota</taxon>
        <taxon>Actinomycetes</taxon>
        <taxon>Kitasatosporales</taxon>
        <taxon>Streptomycetaceae</taxon>
        <taxon>Wenjunlia</taxon>
    </lineage>
</organism>
<dbReference type="GO" id="GO:0005886">
    <property type="term" value="C:plasma membrane"/>
    <property type="evidence" value="ECO:0007669"/>
    <property type="project" value="UniProtKB-SubCell"/>
</dbReference>
<feature type="transmembrane region" description="Helical" evidence="10">
    <location>
        <begin position="276"/>
        <end position="296"/>
    </location>
</feature>
<evidence type="ECO:0000256" key="3">
    <source>
        <dbReference type="ARBA" id="ARBA00022692"/>
    </source>
</evidence>
<dbReference type="AlphaFoldDB" id="A0A917ZUC6"/>
<feature type="domain" description="CopC" evidence="11">
    <location>
        <begin position="39"/>
        <end position="135"/>
    </location>
</feature>
<protein>
    <submittedName>
        <fullName evidence="13">Transport integral membrane protein</fullName>
    </submittedName>
</protein>
<feature type="transmembrane region" description="Helical" evidence="10">
    <location>
        <begin position="386"/>
        <end position="403"/>
    </location>
</feature>
<evidence type="ECO:0000256" key="9">
    <source>
        <dbReference type="SAM" id="MobiDB-lite"/>
    </source>
</evidence>
<evidence type="ECO:0000256" key="6">
    <source>
        <dbReference type="ARBA" id="ARBA00022989"/>
    </source>
</evidence>
<dbReference type="InterPro" id="IPR014755">
    <property type="entry name" value="Cu-Rt/internalin_Ig-like"/>
</dbReference>
<comment type="caution">
    <text evidence="13">The sequence shown here is derived from an EMBL/GenBank/DDBJ whole genome shotgun (WGS) entry which is preliminary data.</text>
</comment>
<dbReference type="PANTHER" id="PTHR34820">
    <property type="entry name" value="INNER MEMBRANE PROTEIN YEBZ"/>
    <property type="match status" value="1"/>
</dbReference>
<feature type="transmembrane region" description="Helical" evidence="10">
    <location>
        <begin position="195"/>
        <end position="214"/>
    </location>
</feature>